<dbReference type="Gene3D" id="1.10.10.10">
    <property type="entry name" value="Winged helix-like DNA-binding domain superfamily/Winged helix DNA-binding domain"/>
    <property type="match status" value="1"/>
</dbReference>
<gene>
    <name evidence="2" type="ORF">M9Y10_002947</name>
</gene>
<proteinExistence type="predicted"/>
<evidence type="ECO:0008006" key="4">
    <source>
        <dbReference type="Google" id="ProtNLM"/>
    </source>
</evidence>
<dbReference type="InterPro" id="IPR016159">
    <property type="entry name" value="Cullin_repeat-like_dom_sf"/>
</dbReference>
<feature type="region of interest" description="Disordered" evidence="1">
    <location>
        <begin position="585"/>
        <end position="618"/>
    </location>
</feature>
<evidence type="ECO:0000256" key="1">
    <source>
        <dbReference type="SAM" id="MobiDB-lite"/>
    </source>
</evidence>
<reference evidence="2 3" key="1">
    <citation type="submission" date="2024-04" db="EMBL/GenBank/DDBJ databases">
        <title>Tritrichomonas musculus Genome.</title>
        <authorList>
            <person name="Alves-Ferreira E."/>
            <person name="Grigg M."/>
            <person name="Lorenzi H."/>
            <person name="Galac M."/>
        </authorList>
    </citation>
    <scope>NUCLEOTIDE SEQUENCE [LARGE SCALE GENOMIC DNA]</scope>
    <source>
        <strain evidence="2 3">EAF2021</strain>
    </source>
</reference>
<dbReference type="EMBL" id="JAPFFF010000001">
    <property type="protein sequence ID" value="KAK8900618.1"/>
    <property type="molecule type" value="Genomic_DNA"/>
</dbReference>
<dbReference type="InterPro" id="IPR036390">
    <property type="entry name" value="WH_DNA-bd_sf"/>
</dbReference>
<evidence type="ECO:0000313" key="2">
    <source>
        <dbReference type="EMBL" id="KAK8900618.1"/>
    </source>
</evidence>
<dbReference type="InterPro" id="IPR036317">
    <property type="entry name" value="Cullin_homology_sf"/>
</dbReference>
<organism evidence="2 3">
    <name type="scientific">Tritrichomonas musculus</name>
    <dbReference type="NCBI Taxonomy" id="1915356"/>
    <lineage>
        <taxon>Eukaryota</taxon>
        <taxon>Metamonada</taxon>
        <taxon>Parabasalia</taxon>
        <taxon>Tritrichomonadida</taxon>
        <taxon>Tritrichomonadidae</taxon>
        <taxon>Tritrichomonas</taxon>
    </lineage>
</organism>
<dbReference type="Gene3D" id="1.20.1310.10">
    <property type="entry name" value="Cullin Repeats"/>
    <property type="match status" value="1"/>
</dbReference>
<name>A0ABR2LBZ5_9EUKA</name>
<comment type="caution">
    <text evidence="2">The sequence shown here is derived from an EMBL/GenBank/DDBJ whole genome shotgun (WGS) entry which is preliminary data.</text>
</comment>
<accession>A0ABR2LBZ5</accession>
<dbReference type="SUPFAM" id="SSF46785">
    <property type="entry name" value="Winged helix' DNA-binding domain"/>
    <property type="match status" value="1"/>
</dbReference>
<evidence type="ECO:0000313" key="3">
    <source>
        <dbReference type="Proteomes" id="UP001470230"/>
    </source>
</evidence>
<sequence length="696" mass="80386">MVENLQEEVINFIQNPNDSSFENIYQKIYSLCQQLVNPELKNVIVSIINNICENIISLAPNENEGNIDQLKRRLDEFTRIIVLLANIFSYYDSLVEKSEKIIELAVQTILTKYFLLETTVTSLQKDISDIFNPFLRNNSSIPDSLKFVSLFIYTINSDLYKRIFETTIANEVNFYFQTLNIEGKNSFDQIEFLYDIYTHVSGAIATFLQSSTISLFKELFCKGVMKKDQLIDKIISEETILNIQNPELLGKLFYLVKLGPSQWENTFVNHFSTTVRTKLDLIISSISETSNDSKGNSNDNNNENNDNNNLDQKERHNENFVLTDKFYEFSEKVSIFFTDTQNVIQNYLDNSEIVSKSVWNTFSRFLRIQNFTHEFCLFLDKSLTLPPPLNVLCCFIKDDTSFEENYGVFMTHRLLLHPDPEQEEKLLLMLKEAGIELEKPKLMLDDFMKAPTYHTKYGENQTQVSLVILHKFCWSSLHIPEFEPPKLFTDMFLSTIREMNYDGSRKTIRMGDRYSTVEFGNGQKTFSLPFIHACIVQTILSKGPMTAGEISAELEMKMPLALDTIKSLLQTKILQEDEKNHKLSFLGPPTVSFKSEGNSGKEGETDNNESIEPDRMPEDPVLYTNCNDQIDAAILRFLKQKRFASSKDIKEAVYSMIPNKFPVTDAKIDSCLQKLFEKELIMHHGGNSDSYRYCRH</sequence>
<feature type="compositionally biased region" description="Low complexity" evidence="1">
    <location>
        <begin position="290"/>
        <end position="309"/>
    </location>
</feature>
<protein>
    <recommendedName>
        <fullName evidence="4">Cullin family profile domain-containing protein</fullName>
    </recommendedName>
</protein>
<dbReference type="InterPro" id="IPR036388">
    <property type="entry name" value="WH-like_DNA-bd_sf"/>
</dbReference>
<dbReference type="SUPFAM" id="SSF74788">
    <property type="entry name" value="Cullin repeat-like"/>
    <property type="match status" value="1"/>
</dbReference>
<keyword evidence="3" id="KW-1185">Reference proteome</keyword>
<feature type="region of interest" description="Disordered" evidence="1">
    <location>
        <begin position="289"/>
        <end position="314"/>
    </location>
</feature>
<dbReference type="Proteomes" id="UP001470230">
    <property type="component" value="Unassembled WGS sequence"/>
</dbReference>
<dbReference type="SUPFAM" id="SSF75632">
    <property type="entry name" value="Cullin homology domain"/>
    <property type="match status" value="1"/>
</dbReference>